<dbReference type="PANTHER" id="PTHR38052">
    <property type="entry name" value="EXPRESSED PROTEIN"/>
    <property type="match status" value="1"/>
</dbReference>
<evidence type="ECO:0008006" key="3">
    <source>
        <dbReference type="Google" id="ProtNLM"/>
    </source>
</evidence>
<reference evidence="2" key="2">
    <citation type="submission" date="2013-12" db="EMBL/GenBank/DDBJ databases">
        <title>Evolution of pathogenesis and genome organization in the Tremellales.</title>
        <authorList>
            <person name="Cuomo C."/>
            <person name="Litvintseva A."/>
            <person name="Heitman J."/>
            <person name="Chen Y."/>
            <person name="Sun S."/>
            <person name="Springer D."/>
            <person name="Dromer F."/>
            <person name="Young S."/>
            <person name="Zeng Q."/>
            <person name="Chapman S."/>
            <person name="Gujja S."/>
            <person name="Saif S."/>
            <person name="Birren B."/>
        </authorList>
    </citation>
    <scope>NUCLEOTIDE SEQUENCE [LARGE SCALE GENOMIC DNA]</scope>
    <source>
        <strain evidence="2">CBS 10435</strain>
    </source>
</reference>
<dbReference type="SUPFAM" id="SSF54909">
    <property type="entry name" value="Dimeric alpha+beta barrel"/>
    <property type="match status" value="1"/>
</dbReference>
<gene>
    <name evidence="1" type="ORF">L486_00813</name>
</gene>
<proteinExistence type="predicted"/>
<keyword evidence="2" id="KW-1185">Reference proteome</keyword>
<dbReference type="Proteomes" id="UP000092583">
    <property type="component" value="Unassembled WGS sequence"/>
</dbReference>
<name>A0A1B9J061_9TREE</name>
<dbReference type="AlphaFoldDB" id="A0A1B9J061"/>
<evidence type="ECO:0000313" key="1">
    <source>
        <dbReference type="EMBL" id="OCF61168.1"/>
    </source>
</evidence>
<sequence length="51" mass="6178">MQDPKDATKFCIVERYEKESSQEYHLNNPTFDPYVVPRLAKPMDLTRWEEM</sequence>
<dbReference type="Gene3D" id="3.30.70.100">
    <property type="match status" value="1"/>
</dbReference>
<dbReference type="OrthoDB" id="194076at2759"/>
<accession>A0A1B9J061</accession>
<dbReference type="STRING" id="1331196.A0A1B9J061"/>
<organism evidence="1 2">
    <name type="scientific">Kwoniella mangroviensis CBS 10435</name>
    <dbReference type="NCBI Taxonomy" id="1331196"/>
    <lineage>
        <taxon>Eukaryota</taxon>
        <taxon>Fungi</taxon>
        <taxon>Dikarya</taxon>
        <taxon>Basidiomycota</taxon>
        <taxon>Agaricomycotina</taxon>
        <taxon>Tremellomycetes</taxon>
        <taxon>Tremellales</taxon>
        <taxon>Cryptococcaceae</taxon>
        <taxon>Kwoniella</taxon>
    </lineage>
</organism>
<dbReference type="InterPro" id="IPR011008">
    <property type="entry name" value="Dimeric_a/b-barrel"/>
</dbReference>
<reference evidence="1 2" key="1">
    <citation type="submission" date="2013-07" db="EMBL/GenBank/DDBJ databases">
        <title>The Genome Sequence of Kwoniella mangroviensis CBS10435.</title>
        <authorList>
            <consortium name="The Broad Institute Genome Sequencing Platform"/>
            <person name="Cuomo C."/>
            <person name="Litvintseva A."/>
            <person name="Chen Y."/>
            <person name="Heitman J."/>
            <person name="Sun S."/>
            <person name="Springer D."/>
            <person name="Dromer F."/>
            <person name="Young S.K."/>
            <person name="Zeng Q."/>
            <person name="Gargeya S."/>
            <person name="Fitzgerald M."/>
            <person name="Abouelleil A."/>
            <person name="Alvarado L."/>
            <person name="Berlin A.M."/>
            <person name="Chapman S.B."/>
            <person name="Dewar J."/>
            <person name="Goldberg J."/>
            <person name="Griggs A."/>
            <person name="Gujja S."/>
            <person name="Hansen M."/>
            <person name="Howarth C."/>
            <person name="Imamovic A."/>
            <person name="Larimer J."/>
            <person name="McCowan C."/>
            <person name="Murphy C."/>
            <person name="Pearson M."/>
            <person name="Priest M."/>
            <person name="Roberts A."/>
            <person name="Saif S."/>
            <person name="Shea T."/>
            <person name="Sykes S."/>
            <person name="Wortman J."/>
            <person name="Nusbaum C."/>
            <person name="Birren B."/>
        </authorList>
    </citation>
    <scope>NUCLEOTIDE SEQUENCE [LARGE SCALE GENOMIC DNA]</scope>
    <source>
        <strain evidence="1 2">CBS 10435</strain>
    </source>
</reference>
<evidence type="ECO:0000313" key="2">
    <source>
        <dbReference type="Proteomes" id="UP000092583"/>
    </source>
</evidence>
<dbReference type="EMBL" id="KI669459">
    <property type="protein sequence ID" value="OCF61168.1"/>
    <property type="molecule type" value="Genomic_DNA"/>
</dbReference>
<protein>
    <recommendedName>
        <fullName evidence="3">ABM domain-containing protein</fullName>
    </recommendedName>
</protein>
<dbReference type="PANTHER" id="PTHR38052:SF1">
    <property type="entry name" value="ABM DOMAIN-CONTAINING PROTEIN"/>
    <property type="match status" value="1"/>
</dbReference>